<reference evidence="2 3" key="1">
    <citation type="submission" date="2019-07" db="EMBL/GenBank/DDBJ databases">
        <title>The draft genome sequence of Aquimarina algiphila M91.</title>
        <authorList>
            <person name="Meng X."/>
        </authorList>
    </citation>
    <scope>NUCLEOTIDE SEQUENCE [LARGE SCALE GENOMIC DNA]</scope>
    <source>
        <strain evidence="2 3">M91</strain>
    </source>
</reference>
<comment type="caution">
    <text evidence="2">The sequence shown here is derived from an EMBL/GenBank/DDBJ whole genome shotgun (WGS) entry which is preliminary data.</text>
</comment>
<organism evidence="2 3">
    <name type="scientific">Aquimarina algiphila</name>
    <dbReference type="NCBI Taxonomy" id="2047982"/>
    <lineage>
        <taxon>Bacteria</taxon>
        <taxon>Pseudomonadati</taxon>
        <taxon>Bacteroidota</taxon>
        <taxon>Flavobacteriia</taxon>
        <taxon>Flavobacteriales</taxon>
        <taxon>Flavobacteriaceae</taxon>
        <taxon>Aquimarina</taxon>
    </lineage>
</organism>
<gene>
    <name evidence="2" type="ORF">FOF46_21360</name>
</gene>
<evidence type="ECO:0000313" key="3">
    <source>
        <dbReference type="Proteomes" id="UP000318833"/>
    </source>
</evidence>
<name>A0A554VFC0_9FLAO</name>
<dbReference type="EMBL" id="VLNR01000053">
    <property type="protein sequence ID" value="TSE05869.1"/>
    <property type="molecule type" value="Genomic_DNA"/>
</dbReference>
<dbReference type="GO" id="GO:0000731">
    <property type="term" value="P:DNA synthesis involved in DNA repair"/>
    <property type="evidence" value="ECO:0007669"/>
    <property type="project" value="TreeGrafter"/>
</dbReference>
<dbReference type="Gene3D" id="3.40.50.300">
    <property type="entry name" value="P-loop containing nucleotide triphosphate hydrolases"/>
    <property type="match status" value="1"/>
</dbReference>
<evidence type="ECO:0000313" key="2">
    <source>
        <dbReference type="EMBL" id="TSE05869.1"/>
    </source>
</evidence>
<dbReference type="AlphaFoldDB" id="A0A554VFC0"/>
<dbReference type="GO" id="GO:0016887">
    <property type="term" value="F:ATP hydrolysis activity"/>
    <property type="evidence" value="ECO:0007669"/>
    <property type="project" value="InterPro"/>
</dbReference>
<keyword evidence="3" id="KW-1185">Reference proteome</keyword>
<dbReference type="InterPro" id="IPR003959">
    <property type="entry name" value="ATPase_AAA_core"/>
</dbReference>
<feature type="domain" description="ATPase AAA-type core" evidence="1">
    <location>
        <begin position="378"/>
        <end position="514"/>
    </location>
</feature>
<dbReference type="RefSeq" id="WP_143917849.1">
    <property type="nucleotide sequence ID" value="NZ_CANMIK010000061.1"/>
</dbReference>
<dbReference type="GO" id="GO:0005524">
    <property type="term" value="F:ATP binding"/>
    <property type="evidence" value="ECO:0007669"/>
    <property type="project" value="InterPro"/>
</dbReference>
<dbReference type="InterPro" id="IPR027417">
    <property type="entry name" value="P-loop_NTPase"/>
</dbReference>
<dbReference type="Pfam" id="PF13304">
    <property type="entry name" value="AAA_21"/>
    <property type="match status" value="1"/>
</dbReference>
<accession>A0A554VFC0</accession>
<sequence>MRLAAVFMEDQDLEKGGKTINFGGFYRYDIIVKDGKTKIKSEETKNFIEDFFDDEGFITNISAIVGTNGCGKTTLIYDLIATLQGKGSGFTIWEDKEAKVYLKNYSFNLPIYLNGINSIDKYTINTDTIYYSPYLDNKKPAFGIDISADRYLAEDLAYMGNMLVGGNDIDVSDQLKRKNQERFIKFQKSKYADGIRERYGLLSDKFFRVNFTNHKIRTIINSTTVSNIFEIEFNNTPENFRPFLNELYNLIKKEYQDFDRYVNSEEDRYELNKRQMKNLILEGAFCLLINLMEVNNTYLEEGFFKNDNKLNVLSETSDLDAYQKLQYWLKNYYYSKGTGKNLPDQEILNLLSFLFNYIDGPELSMDLSVIGWDTKSLYFQEGSLNRLLRLNQDLLNALPKYYRQEKDSGLYIDLSRLQQFVNFEFSNRSLSSGETAMLNLFSRIFDFFDRKILNTPVIPKAEYYLLFLDEADLGYHPKWKITYISSIIQFCKSFFKELEAKVQVIISTHDPLSLSDIPNYNITYLHKSDNEERTILSFTDPKRPSLSFGANITDLLEDSFFLAEHPIGNFAKNKINKIINWINWHKDNKRNYKEQELENIKQIISLIEEPVLRNKLVEMISEIEVDDDFIEEMIKKETSYLRNLLKKNS</sequence>
<dbReference type="OrthoDB" id="997844at2"/>
<dbReference type="PANTHER" id="PTHR32182">
    <property type="entry name" value="DNA REPLICATION AND REPAIR PROTEIN RECF"/>
    <property type="match status" value="1"/>
</dbReference>
<dbReference type="GO" id="GO:0006302">
    <property type="term" value="P:double-strand break repair"/>
    <property type="evidence" value="ECO:0007669"/>
    <property type="project" value="TreeGrafter"/>
</dbReference>
<dbReference type="PANTHER" id="PTHR32182:SF23">
    <property type="entry name" value="ATP BINDING PROTEIN"/>
    <property type="match status" value="1"/>
</dbReference>
<dbReference type="SUPFAM" id="SSF52540">
    <property type="entry name" value="P-loop containing nucleoside triphosphate hydrolases"/>
    <property type="match status" value="1"/>
</dbReference>
<evidence type="ECO:0000259" key="1">
    <source>
        <dbReference type="Pfam" id="PF13304"/>
    </source>
</evidence>
<dbReference type="Proteomes" id="UP000318833">
    <property type="component" value="Unassembled WGS sequence"/>
</dbReference>
<protein>
    <recommendedName>
        <fullName evidence="1">ATPase AAA-type core domain-containing protein</fullName>
    </recommendedName>
</protein>
<proteinExistence type="predicted"/>